<dbReference type="AlphaFoldDB" id="D9QR34"/>
<dbReference type="KEGG" id="aar:Acear_1465"/>
<sequence length="661" mass="73126">MKSRLMVIIVIISFILLSANALAAVDEHGNLQIKNDYISIVVNQDQKNASRFAVDVTGGDPMHDNDDGKPLIYGRPKPWTSYTTIKVDDTNYVFGGKTDKRAGKLGKYGKQVKAPYITEQGAIETVYKYGDITVIQSLSFVKSNTTGLPDTAQIKYKVKNSGDKLHKIGLRIMLDTMLGNNDGAPFRIGSNALKTDKMYTKDKLPIFWQAFDKLDDAQVIAQGTVKGNQVTAPDKLYVADWGSLADGVWSFDYNPGEEFMRKGEFQLDSALALFWEPKSLPPGESTTYVTNYGLGGITTVPGLLSLGVSSPAEVVLDKQNKSFPVVAYIQNTAEIEAKEVATELNLPEGLTLAGDEAKEKSLGNLKPGSTSQVVWQVEPKEEAKQELEYSVDVTAENTDDNSVSRSVTVIGPPKLKLSLSGPKKLELENRMLEPNPFEVTAKVANRGASTAYDPTVSIILPPGLKLADGEKKIKYLGYLEPEEEVDVPWMVESVGMEGELPYAVEMEAINTENESGMEFLHVPKLEPAAYLQTDNQDIKVGDYLKVRFKVANIEKLYKVAAELKYNQNRLDLIYASRGTLFVQNNELLSWEQDLNRNKGTISLTGNTRKEEDVLSDTVGILYFKVKRSGSANISFKDLLITDESGQEINYDQERLSFIIDN</sequence>
<dbReference type="Proteomes" id="UP000001661">
    <property type="component" value="Chromosome"/>
</dbReference>
<dbReference type="EMBL" id="CP002105">
    <property type="protein sequence ID" value="ADL12975.1"/>
    <property type="molecule type" value="Genomic_DNA"/>
</dbReference>
<evidence type="ECO:0000313" key="2">
    <source>
        <dbReference type="EMBL" id="ADL12975.1"/>
    </source>
</evidence>
<dbReference type="RefSeq" id="WP_013278420.1">
    <property type="nucleotide sequence ID" value="NC_014378.1"/>
</dbReference>
<reference evidence="2 3" key="1">
    <citation type="journal article" date="2010" name="Stand. Genomic Sci.">
        <title>Complete genome sequence of Acetohalobium arabaticum type strain (Z-7288).</title>
        <authorList>
            <person name="Sikorski J."/>
            <person name="Lapidus A."/>
            <person name="Chertkov O."/>
            <person name="Lucas S."/>
            <person name="Copeland A."/>
            <person name="Glavina Del Rio T."/>
            <person name="Nolan M."/>
            <person name="Tice H."/>
            <person name="Cheng J.F."/>
            <person name="Han C."/>
            <person name="Brambilla E."/>
            <person name="Pitluck S."/>
            <person name="Liolios K."/>
            <person name="Ivanova N."/>
            <person name="Mavromatis K."/>
            <person name="Mikhailova N."/>
            <person name="Pati A."/>
            <person name="Bruce D."/>
            <person name="Detter C."/>
            <person name="Tapia R."/>
            <person name="Goodwin L."/>
            <person name="Chen A."/>
            <person name="Palaniappan K."/>
            <person name="Land M."/>
            <person name="Hauser L."/>
            <person name="Chang Y.J."/>
            <person name="Jeffries C.D."/>
            <person name="Rohde M."/>
            <person name="Goker M."/>
            <person name="Spring S."/>
            <person name="Woyke T."/>
            <person name="Bristow J."/>
            <person name="Eisen J.A."/>
            <person name="Markowitz V."/>
            <person name="Hugenholtz P."/>
            <person name="Kyrpides N.C."/>
            <person name="Klenk H.P."/>
        </authorList>
    </citation>
    <scope>NUCLEOTIDE SEQUENCE [LARGE SCALE GENOMIC DNA]</scope>
    <source>
        <strain evidence="3">ATCC 49924 / DSM 5501 / Z-7288</strain>
    </source>
</reference>
<dbReference type="eggNOG" id="COG1361">
    <property type="taxonomic scope" value="Bacteria"/>
</dbReference>
<evidence type="ECO:0000256" key="1">
    <source>
        <dbReference type="SAM" id="SignalP"/>
    </source>
</evidence>
<feature type="chain" id="PRO_5003127123" evidence="1">
    <location>
        <begin position="24"/>
        <end position="661"/>
    </location>
</feature>
<dbReference type="STRING" id="574087.Acear_1465"/>
<proteinExistence type="predicted"/>
<dbReference type="Gene3D" id="2.60.40.10">
    <property type="entry name" value="Immunoglobulins"/>
    <property type="match status" value="1"/>
</dbReference>
<accession>D9QR34</accession>
<dbReference type="CDD" id="cd08547">
    <property type="entry name" value="Type_II_cohesin"/>
    <property type="match status" value="1"/>
</dbReference>
<dbReference type="Gene3D" id="2.60.40.680">
    <property type="match status" value="1"/>
</dbReference>
<protein>
    <submittedName>
        <fullName evidence="2">Cellulosome anchoring protein cohesin region</fullName>
    </submittedName>
</protein>
<dbReference type="GO" id="GO:0030246">
    <property type="term" value="F:carbohydrate binding"/>
    <property type="evidence" value="ECO:0007669"/>
    <property type="project" value="InterPro"/>
</dbReference>
<dbReference type="SUPFAM" id="SSF49384">
    <property type="entry name" value="Carbohydrate-binding domain"/>
    <property type="match status" value="1"/>
</dbReference>
<evidence type="ECO:0000313" key="3">
    <source>
        <dbReference type="Proteomes" id="UP000001661"/>
    </source>
</evidence>
<dbReference type="OrthoDB" id="1829213at2"/>
<name>D9QR34_ACEAZ</name>
<keyword evidence="3" id="KW-1185">Reference proteome</keyword>
<keyword evidence="1" id="KW-0732">Signal</keyword>
<dbReference type="InterPro" id="IPR013783">
    <property type="entry name" value="Ig-like_fold"/>
</dbReference>
<organism evidence="2 3">
    <name type="scientific">Acetohalobium arabaticum (strain ATCC 49924 / DSM 5501 / Z-7288)</name>
    <dbReference type="NCBI Taxonomy" id="574087"/>
    <lineage>
        <taxon>Bacteria</taxon>
        <taxon>Bacillati</taxon>
        <taxon>Bacillota</taxon>
        <taxon>Clostridia</taxon>
        <taxon>Halanaerobiales</taxon>
        <taxon>Halobacteroidaceae</taxon>
        <taxon>Acetohalobium</taxon>
    </lineage>
</organism>
<gene>
    <name evidence="2" type="ordered locus">Acear_1465</name>
</gene>
<dbReference type="InterPro" id="IPR008965">
    <property type="entry name" value="CBM2/CBM3_carb-bd_dom_sf"/>
</dbReference>
<dbReference type="HOGENOM" id="CLU_413205_0_0_9"/>
<feature type="signal peptide" evidence="1">
    <location>
        <begin position="1"/>
        <end position="23"/>
    </location>
</feature>